<dbReference type="Proteomes" id="UP000050562">
    <property type="component" value="Unassembled WGS sequence"/>
</dbReference>
<dbReference type="AlphaFoldDB" id="A0A0P9YQR3"/>
<name>A0A0P9YQR3_9PSED</name>
<gene>
    <name evidence="1" type="ORF">ALO52_03987</name>
</gene>
<reference evidence="1 2" key="1">
    <citation type="submission" date="2015-09" db="EMBL/GenBank/DDBJ databases">
        <title>Genome announcement of multiple Pseudomonas syringae strains.</title>
        <authorList>
            <person name="Thakur S."/>
            <person name="Wang P.W."/>
            <person name="Gong Y."/>
            <person name="Weir B.S."/>
            <person name="Guttman D.S."/>
        </authorList>
    </citation>
    <scope>NUCLEOTIDE SEQUENCE [LARGE SCALE GENOMIC DNA]</scope>
    <source>
        <strain evidence="1 2">ICMP3956</strain>
    </source>
</reference>
<dbReference type="PROSITE" id="PS51257">
    <property type="entry name" value="PROKAR_LIPOPROTEIN"/>
    <property type="match status" value="1"/>
</dbReference>
<organism evidence="1 2">
    <name type="scientific">Pseudomonas syringae pv. primulae</name>
    <dbReference type="NCBI Taxonomy" id="251707"/>
    <lineage>
        <taxon>Bacteria</taxon>
        <taxon>Pseudomonadati</taxon>
        <taxon>Pseudomonadota</taxon>
        <taxon>Gammaproteobacteria</taxon>
        <taxon>Pseudomonadales</taxon>
        <taxon>Pseudomonadaceae</taxon>
        <taxon>Pseudomonas</taxon>
    </lineage>
</organism>
<dbReference type="EMBL" id="LJRC01000103">
    <property type="protein sequence ID" value="KPY38119.1"/>
    <property type="molecule type" value="Genomic_DNA"/>
</dbReference>
<keyword evidence="1" id="KW-0449">Lipoprotein</keyword>
<dbReference type="PATRIC" id="fig|251707.3.peg.5250"/>
<evidence type="ECO:0000313" key="1">
    <source>
        <dbReference type="EMBL" id="KPY38119.1"/>
    </source>
</evidence>
<sequence length="83" mass="9165">MDKESYMVRALPWFLIAGLLGGCAGKPEAEEAESASRTDVLHLSCYQAGWQAETVPVIYKRGGQEVWDRYEFMPKATGLPGCP</sequence>
<evidence type="ECO:0000313" key="2">
    <source>
        <dbReference type="Proteomes" id="UP000050562"/>
    </source>
</evidence>
<protein>
    <submittedName>
        <fullName evidence="1">Lipoprotein</fullName>
    </submittedName>
</protein>
<accession>A0A0P9YQR3</accession>
<proteinExistence type="predicted"/>
<comment type="caution">
    <text evidence="1">The sequence shown here is derived from an EMBL/GenBank/DDBJ whole genome shotgun (WGS) entry which is preliminary data.</text>
</comment>